<dbReference type="RefSeq" id="WP_249701396.1">
    <property type="nucleotide sequence ID" value="NZ_JAMFLX010000032.1"/>
</dbReference>
<feature type="domain" description="DUF4124" evidence="3">
    <location>
        <begin position="17"/>
        <end position="58"/>
    </location>
</feature>
<accession>A0ABT0PMP9</accession>
<feature type="compositionally biased region" description="Basic and acidic residues" evidence="1">
    <location>
        <begin position="72"/>
        <end position="85"/>
    </location>
</feature>
<gene>
    <name evidence="4" type="ORF">M3P05_17680</name>
</gene>
<evidence type="ECO:0000256" key="2">
    <source>
        <dbReference type="SAM" id="SignalP"/>
    </source>
</evidence>
<reference evidence="4 5" key="1">
    <citation type="submission" date="2022-05" db="EMBL/GenBank/DDBJ databases">
        <authorList>
            <person name="Park J.-S."/>
        </authorList>
    </citation>
    <scope>NUCLEOTIDE SEQUENCE [LARGE SCALE GENOMIC DNA]</scope>
    <source>
        <strain evidence="4 5">2012CJ34-2</strain>
    </source>
</reference>
<dbReference type="InterPro" id="IPR025392">
    <property type="entry name" value="DUF4124"/>
</dbReference>
<comment type="caution">
    <text evidence="4">The sequence shown here is derived from an EMBL/GenBank/DDBJ whole genome shotgun (WGS) entry which is preliminary data.</text>
</comment>
<name>A0ABT0PMP9_9GAMM</name>
<protein>
    <submittedName>
        <fullName evidence="4">DUF4124 domain-containing protein</fullName>
    </submittedName>
</protein>
<feature type="chain" id="PRO_5045091354" evidence="2">
    <location>
        <begin position="25"/>
        <end position="150"/>
    </location>
</feature>
<sequence>MDCKKLITRLSAILLISWGSVASADSIYRWIDKNGNPHFTRTPPPEDSEYEEVEGSEIESTYIDQETGEGEPPTKSEKELSVEDKYSEQLNRLQKEKEKACQQARKNKEYLLNKHRIRMRHADGSSKMLSHNEKLKQLEIADDAIKANCN</sequence>
<feature type="compositionally biased region" description="Acidic residues" evidence="1">
    <location>
        <begin position="46"/>
        <end position="57"/>
    </location>
</feature>
<keyword evidence="2" id="KW-0732">Signal</keyword>
<evidence type="ECO:0000259" key="3">
    <source>
        <dbReference type="Pfam" id="PF13511"/>
    </source>
</evidence>
<dbReference type="Pfam" id="PF13511">
    <property type="entry name" value="DUF4124"/>
    <property type="match status" value="1"/>
</dbReference>
<evidence type="ECO:0000256" key="1">
    <source>
        <dbReference type="SAM" id="MobiDB-lite"/>
    </source>
</evidence>
<feature type="signal peptide" evidence="2">
    <location>
        <begin position="1"/>
        <end position="24"/>
    </location>
</feature>
<evidence type="ECO:0000313" key="4">
    <source>
        <dbReference type="EMBL" id="MCL6271753.1"/>
    </source>
</evidence>
<dbReference type="EMBL" id="JAMFLX010000032">
    <property type="protein sequence ID" value="MCL6271753.1"/>
    <property type="molecule type" value="Genomic_DNA"/>
</dbReference>
<evidence type="ECO:0000313" key="5">
    <source>
        <dbReference type="Proteomes" id="UP001203338"/>
    </source>
</evidence>
<feature type="region of interest" description="Disordered" evidence="1">
    <location>
        <begin position="35"/>
        <end position="85"/>
    </location>
</feature>
<organism evidence="4 5">
    <name type="scientific">Parendozoicomonas callyspongiae</name>
    <dbReference type="NCBI Taxonomy" id="2942213"/>
    <lineage>
        <taxon>Bacteria</taxon>
        <taxon>Pseudomonadati</taxon>
        <taxon>Pseudomonadota</taxon>
        <taxon>Gammaproteobacteria</taxon>
        <taxon>Oceanospirillales</taxon>
        <taxon>Endozoicomonadaceae</taxon>
        <taxon>Parendozoicomonas</taxon>
    </lineage>
</organism>
<proteinExistence type="predicted"/>
<dbReference type="Proteomes" id="UP001203338">
    <property type="component" value="Unassembled WGS sequence"/>
</dbReference>
<keyword evidence="5" id="KW-1185">Reference proteome</keyword>